<proteinExistence type="predicted"/>
<dbReference type="OrthoDB" id="3841462at2759"/>
<sequence>MTHPSLGSKFLVDKVGFVDFTSHSEDGLGVLGRLSREIREMVYGFLGSSLHCHSLDGRCEKQTYYALRMLQDFAIMKTSKQICVEFLEAFVRQTVFVTYHEFRDCSDSHFETFLRYLNRRIRIFPNIRQISFRIDTVIHNDPEHEKFFKSVARNSKRLWCSHEDHNIPSGRLFIATQQTNPAELIDDALGNIPGYYDNPDAVVMCDNIDVKIFPSDRNKSLRSLENATAQWQDFFCAAFLSIMEDMASRYDPLDAFIIENQLRRDVAGPQQRHEALMKRHDALIHQAADFWTAMEEQYSVYHLFDLAES</sequence>
<evidence type="ECO:0000313" key="1">
    <source>
        <dbReference type="EMBL" id="KEQ80827.1"/>
    </source>
</evidence>
<dbReference type="RefSeq" id="XP_029757014.1">
    <property type="nucleotide sequence ID" value="XM_029909952.1"/>
</dbReference>
<dbReference type="EMBL" id="KL584995">
    <property type="protein sequence ID" value="KEQ80827.1"/>
    <property type="molecule type" value="Genomic_DNA"/>
</dbReference>
<dbReference type="Proteomes" id="UP000030706">
    <property type="component" value="Unassembled WGS sequence"/>
</dbReference>
<dbReference type="AlphaFoldDB" id="A0A074XFJ0"/>
<reference evidence="1 2" key="1">
    <citation type="journal article" date="2014" name="BMC Genomics">
        <title>Genome sequencing of four Aureobasidium pullulans varieties: biotechnological potential, stress tolerance, and description of new species.</title>
        <authorList>
            <person name="Gostin Ar C."/>
            <person name="Ohm R.A."/>
            <person name="Kogej T."/>
            <person name="Sonjak S."/>
            <person name="Turk M."/>
            <person name="Zajc J."/>
            <person name="Zalar P."/>
            <person name="Grube M."/>
            <person name="Sun H."/>
            <person name="Han J."/>
            <person name="Sharma A."/>
            <person name="Chiniquy J."/>
            <person name="Ngan C.Y."/>
            <person name="Lipzen A."/>
            <person name="Barry K."/>
            <person name="Grigoriev I.V."/>
            <person name="Gunde-Cimerman N."/>
        </authorList>
    </citation>
    <scope>NUCLEOTIDE SEQUENCE [LARGE SCALE GENOMIC DNA]</scope>
    <source>
        <strain evidence="1 2">EXF-150</strain>
    </source>
</reference>
<gene>
    <name evidence="1" type="ORF">M438DRAFT_408404</name>
</gene>
<evidence type="ECO:0000313" key="2">
    <source>
        <dbReference type="Proteomes" id="UP000030706"/>
    </source>
</evidence>
<accession>A0A074XFJ0</accession>
<protein>
    <submittedName>
        <fullName evidence="1">Uncharacterized protein</fullName>
    </submittedName>
</protein>
<dbReference type="GeneID" id="40752258"/>
<name>A0A074XFJ0_AURPU</name>
<organism evidence="1 2">
    <name type="scientific">Aureobasidium pullulans EXF-150</name>
    <dbReference type="NCBI Taxonomy" id="1043002"/>
    <lineage>
        <taxon>Eukaryota</taxon>
        <taxon>Fungi</taxon>
        <taxon>Dikarya</taxon>
        <taxon>Ascomycota</taxon>
        <taxon>Pezizomycotina</taxon>
        <taxon>Dothideomycetes</taxon>
        <taxon>Dothideomycetidae</taxon>
        <taxon>Dothideales</taxon>
        <taxon>Saccotheciaceae</taxon>
        <taxon>Aureobasidium</taxon>
    </lineage>
</organism>
<dbReference type="HOGENOM" id="CLU_900097_0_0_1"/>
<keyword evidence="2" id="KW-1185">Reference proteome</keyword>